<dbReference type="EMBL" id="CAEZXR010000291">
    <property type="protein sequence ID" value="CAB4723190.1"/>
    <property type="molecule type" value="Genomic_DNA"/>
</dbReference>
<feature type="domain" description="HTH hxlR-type" evidence="5">
    <location>
        <begin position="18"/>
        <end position="115"/>
    </location>
</feature>
<dbReference type="PROSITE" id="PS51118">
    <property type="entry name" value="HTH_HXLR"/>
    <property type="match status" value="1"/>
</dbReference>
<evidence type="ECO:0000256" key="3">
    <source>
        <dbReference type="ARBA" id="ARBA00023163"/>
    </source>
</evidence>
<evidence type="ECO:0000256" key="4">
    <source>
        <dbReference type="SAM" id="MobiDB-lite"/>
    </source>
</evidence>
<dbReference type="Pfam" id="PF01638">
    <property type="entry name" value="HxlR"/>
    <property type="match status" value="1"/>
</dbReference>
<organism evidence="6">
    <name type="scientific">freshwater metagenome</name>
    <dbReference type="NCBI Taxonomy" id="449393"/>
    <lineage>
        <taxon>unclassified sequences</taxon>
        <taxon>metagenomes</taxon>
        <taxon>ecological metagenomes</taxon>
    </lineage>
</organism>
<protein>
    <submittedName>
        <fullName evidence="6">Unannotated protein</fullName>
    </submittedName>
</protein>
<dbReference type="Gene3D" id="1.10.10.10">
    <property type="entry name" value="Winged helix-like DNA-binding domain superfamily/Winged helix DNA-binding domain"/>
    <property type="match status" value="1"/>
</dbReference>
<feature type="region of interest" description="Disordered" evidence="4">
    <location>
        <begin position="116"/>
        <end position="142"/>
    </location>
</feature>
<sequence length="142" mass="15464">MSTVTSPSPLADLPGRPCPIAAALEVVGERWALLVVRELVFGNERFTDIVRGTGAPRDRVAARLKALEQVGIVRRSAYQDAPLRHAYTLTEAGAALRPVLDALLLWGEEYAVAADDPDRGRRPRLPSHPTAPSQPSHPEETR</sequence>
<evidence type="ECO:0000259" key="5">
    <source>
        <dbReference type="PROSITE" id="PS51118"/>
    </source>
</evidence>
<keyword evidence="2" id="KW-0238">DNA-binding</keyword>
<dbReference type="PANTHER" id="PTHR33204">
    <property type="entry name" value="TRANSCRIPTIONAL REGULATOR, MARR FAMILY"/>
    <property type="match status" value="1"/>
</dbReference>
<keyword evidence="3" id="KW-0804">Transcription</keyword>
<dbReference type="InterPro" id="IPR036390">
    <property type="entry name" value="WH_DNA-bd_sf"/>
</dbReference>
<evidence type="ECO:0000313" key="6">
    <source>
        <dbReference type="EMBL" id="CAB4723190.1"/>
    </source>
</evidence>
<evidence type="ECO:0000256" key="1">
    <source>
        <dbReference type="ARBA" id="ARBA00023015"/>
    </source>
</evidence>
<keyword evidence="1" id="KW-0805">Transcription regulation</keyword>
<name>A0A6J6RGR6_9ZZZZ</name>
<proteinExistence type="predicted"/>
<dbReference type="InterPro" id="IPR002577">
    <property type="entry name" value="HTH_HxlR"/>
</dbReference>
<dbReference type="PANTHER" id="PTHR33204:SF18">
    <property type="entry name" value="TRANSCRIPTIONAL REGULATORY PROTEIN"/>
    <property type="match status" value="1"/>
</dbReference>
<gene>
    <name evidence="6" type="ORF">UFOPK2579_02124</name>
</gene>
<accession>A0A6J6RGR6</accession>
<dbReference type="GO" id="GO:0003677">
    <property type="term" value="F:DNA binding"/>
    <property type="evidence" value="ECO:0007669"/>
    <property type="project" value="UniProtKB-KW"/>
</dbReference>
<dbReference type="InterPro" id="IPR036388">
    <property type="entry name" value="WH-like_DNA-bd_sf"/>
</dbReference>
<dbReference type="AlphaFoldDB" id="A0A6J6RGR6"/>
<evidence type="ECO:0000256" key="2">
    <source>
        <dbReference type="ARBA" id="ARBA00023125"/>
    </source>
</evidence>
<reference evidence="6" key="1">
    <citation type="submission" date="2020-05" db="EMBL/GenBank/DDBJ databases">
        <authorList>
            <person name="Chiriac C."/>
            <person name="Salcher M."/>
            <person name="Ghai R."/>
            <person name="Kavagutti S V."/>
        </authorList>
    </citation>
    <scope>NUCLEOTIDE SEQUENCE</scope>
</reference>
<dbReference type="SUPFAM" id="SSF46785">
    <property type="entry name" value="Winged helix' DNA-binding domain"/>
    <property type="match status" value="1"/>
</dbReference>